<dbReference type="Pfam" id="PF05853">
    <property type="entry name" value="BKACE"/>
    <property type="match status" value="1"/>
</dbReference>
<dbReference type="PANTHER" id="PTHR37418:SF1">
    <property type="entry name" value="3-KETO-5-AMINOHEXANOATE CLEAVAGE PROTEIN"/>
    <property type="match status" value="1"/>
</dbReference>
<dbReference type="InterPro" id="IPR013785">
    <property type="entry name" value="Aldolase_TIM"/>
</dbReference>
<evidence type="ECO:0000313" key="1">
    <source>
        <dbReference type="EMBL" id="MBE1612393.1"/>
    </source>
</evidence>
<sequence length="242" mass="25489">MTLFVGALNGGHRKQHHSGIPVTPAELAADSARVAAAGATEVHVHPRNADGNESLAPGDVAAALTAIRAAAPGLDVSVTTGAWIEPDPQRRSALIAEWNVLPTSASVNAHEDGAVEVARILRARGVDVEVGLFTVTTAEWFVRGPLRGLANRILVEPVDRPSILAVHDASSMLRILREHEIDLPVLVHSDGAATWPVLLRARKLGVPVRIGFEDTFTLPNGEVAEDNSALVRAALGEQTPSA</sequence>
<gene>
    <name evidence="1" type="ORF">HEB94_009241</name>
</gene>
<organism evidence="1 2">
    <name type="scientific">Actinopolymorpha pittospori</name>
    <dbReference type="NCBI Taxonomy" id="648752"/>
    <lineage>
        <taxon>Bacteria</taxon>
        <taxon>Bacillati</taxon>
        <taxon>Actinomycetota</taxon>
        <taxon>Actinomycetes</taxon>
        <taxon>Propionibacteriales</taxon>
        <taxon>Actinopolymorphaceae</taxon>
        <taxon>Actinopolymorpha</taxon>
    </lineage>
</organism>
<dbReference type="Gene3D" id="3.20.20.70">
    <property type="entry name" value="Aldolase class I"/>
    <property type="match status" value="1"/>
</dbReference>
<dbReference type="EMBL" id="JADBEM010000001">
    <property type="protein sequence ID" value="MBE1612393.1"/>
    <property type="molecule type" value="Genomic_DNA"/>
</dbReference>
<accession>A0A927RQM1</accession>
<dbReference type="AlphaFoldDB" id="A0A927RQM1"/>
<evidence type="ECO:0000313" key="2">
    <source>
        <dbReference type="Proteomes" id="UP000638648"/>
    </source>
</evidence>
<reference evidence="1" key="1">
    <citation type="submission" date="2020-10" db="EMBL/GenBank/DDBJ databases">
        <title>Sequencing the genomes of 1000 actinobacteria strains.</title>
        <authorList>
            <person name="Klenk H.-P."/>
        </authorList>
    </citation>
    <scope>NUCLEOTIDE SEQUENCE</scope>
    <source>
        <strain evidence="1">DSM 45354</strain>
    </source>
</reference>
<dbReference type="GO" id="GO:0043720">
    <property type="term" value="F:3-keto-5-aminohexanoate cleavage activity"/>
    <property type="evidence" value="ECO:0007669"/>
    <property type="project" value="InterPro"/>
</dbReference>
<dbReference type="InterPro" id="IPR008567">
    <property type="entry name" value="BKACE"/>
</dbReference>
<comment type="caution">
    <text evidence="1">The sequence shown here is derived from an EMBL/GenBank/DDBJ whole genome shotgun (WGS) entry which is preliminary data.</text>
</comment>
<dbReference type="Proteomes" id="UP000638648">
    <property type="component" value="Unassembled WGS sequence"/>
</dbReference>
<proteinExistence type="predicted"/>
<dbReference type="PANTHER" id="PTHR37418">
    <property type="entry name" value="3-KETO-5-AMINOHEXANOATE CLEAVAGE ENZYME-RELATED"/>
    <property type="match status" value="1"/>
</dbReference>
<keyword evidence="2" id="KW-1185">Reference proteome</keyword>
<dbReference type="RefSeq" id="WP_192755453.1">
    <property type="nucleotide sequence ID" value="NZ_BAABJL010000194.1"/>
</dbReference>
<protein>
    <submittedName>
        <fullName evidence="1">Uncharacterized protein (DUF849 family)</fullName>
    </submittedName>
</protein>
<name>A0A927RQM1_9ACTN</name>